<proteinExistence type="predicted"/>
<feature type="compositionally biased region" description="Polar residues" evidence="2">
    <location>
        <begin position="112"/>
        <end position="143"/>
    </location>
</feature>
<dbReference type="GO" id="GO:0061608">
    <property type="term" value="F:nuclear import signal receptor activity"/>
    <property type="evidence" value="ECO:0007669"/>
    <property type="project" value="InterPro"/>
</dbReference>
<feature type="region of interest" description="Disordered" evidence="2">
    <location>
        <begin position="99"/>
        <end position="178"/>
    </location>
</feature>
<keyword evidence="1" id="KW-0813">Transport</keyword>
<feature type="compositionally biased region" description="Basic and acidic residues" evidence="2">
    <location>
        <begin position="161"/>
        <end position="178"/>
    </location>
</feature>
<gene>
    <name evidence="4" type="ORF">A6R68_04600</name>
</gene>
<reference evidence="4 5" key="1">
    <citation type="submission" date="2016-06" db="EMBL/GenBank/DDBJ databases">
        <title>The Draft Genome Sequence and Annotation of the Desert Woodrat Neotoma lepida.</title>
        <authorList>
            <person name="Campbell M."/>
            <person name="Oakeson K.F."/>
            <person name="Yandell M."/>
            <person name="Halpert J.R."/>
            <person name="Dearing D."/>
        </authorList>
    </citation>
    <scope>NUCLEOTIDE SEQUENCE [LARGE SCALE GENOMIC DNA]</scope>
    <source>
        <strain evidence="4">417</strain>
        <tissue evidence="4">Liver</tissue>
    </source>
</reference>
<feature type="non-terminal residue" evidence="4">
    <location>
        <position position="253"/>
    </location>
</feature>
<accession>A0A1A6GNC4</accession>
<keyword evidence="5" id="KW-1185">Reference proteome</keyword>
<feature type="compositionally biased region" description="Polar residues" evidence="2">
    <location>
        <begin position="210"/>
        <end position="219"/>
    </location>
</feature>
<feature type="region of interest" description="Disordered" evidence="2">
    <location>
        <begin position="201"/>
        <end position="234"/>
    </location>
</feature>
<comment type="caution">
    <text evidence="4">The sequence shown here is derived from an EMBL/GenBank/DDBJ whole genome shotgun (WGS) entry which is preliminary data.</text>
</comment>
<dbReference type="Proteomes" id="UP000092124">
    <property type="component" value="Unassembled WGS sequence"/>
</dbReference>
<name>A0A1A6GNC4_NEOLE</name>
<evidence type="ECO:0000313" key="5">
    <source>
        <dbReference type="Proteomes" id="UP000092124"/>
    </source>
</evidence>
<dbReference type="GO" id="GO:0006606">
    <property type="term" value="P:protein import into nucleus"/>
    <property type="evidence" value="ECO:0007669"/>
    <property type="project" value="InterPro"/>
</dbReference>
<evidence type="ECO:0000256" key="1">
    <source>
        <dbReference type="PROSITE-ProRule" id="PRU00561"/>
    </source>
</evidence>
<dbReference type="Gene3D" id="1.20.5.690">
    <property type="entry name" value="Importin-alpha, importin-beta-binding domain"/>
    <property type="match status" value="1"/>
</dbReference>
<feature type="domain" description="IBB" evidence="3">
    <location>
        <begin position="207"/>
        <end position="253"/>
    </location>
</feature>
<dbReference type="EMBL" id="LZPO01087176">
    <property type="protein sequence ID" value="OBS66857.1"/>
    <property type="molecule type" value="Genomic_DNA"/>
</dbReference>
<evidence type="ECO:0000256" key="2">
    <source>
        <dbReference type="SAM" id="MobiDB-lite"/>
    </source>
</evidence>
<dbReference type="InterPro" id="IPR002652">
    <property type="entry name" value="Importin-a_IBB"/>
</dbReference>
<evidence type="ECO:0000259" key="3">
    <source>
        <dbReference type="PROSITE" id="PS51214"/>
    </source>
</evidence>
<protein>
    <recommendedName>
        <fullName evidence="3">IBB domain-containing protein</fullName>
    </recommendedName>
</protein>
<evidence type="ECO:0000313" key="4">
    <source>
        <dbReference type="EMBL" id="OBS66857.1"/>
    </source>
</evidence>
<dbReference type="AlphaFoldDB" id="A0A1A6GNC4"/>
<feature type="compositionally biased region" description="Low complexity" evidence="2">
    <location>
        <begin position="146"/>
        <end position="158"/>
    </location>
</feature>
<organism evidence="4 5">
    <name type="scientific">Neotoma lepida</name>
    <name type="common">Desert woodrat</name>
    <dbReference type="NCBI Taxonomy" id="56216"/>
    <lineage>
        <taxon>Eukaryota</taxon>
        <taxon>Metazoa</taxon>
        <taxon>Chordata</taxon>
        <taxon>Craniata</taxon>
        <taxon>Vertebrata</taxon>
        <taxon>Euteleostomi</taxon>
        <taxon>Mammalia</taxon>
        <taxon>Eutheria</taxon>
        <taxon>Euarchontoglires</taxon>
        <taxon>Glires</taxon>
        <taxon>Rodentia</taxon>
        <taxon>Myomorpha</taxon>
        <taxon>Muroidea</taxon>
        <taxon>Cricetidae</taxon>
        <taxon>Neotominae</taxon>
        <taxon>Neotoma</taxon>
    </lineage>
</organism>
<sequence length="253" mass="27995">MALEHHSAGHFLREKEDSLMKKWSTFLDLQAALVSLMKKWSTFLDLQAALSHYKDTSRGTVTLLGLQFGAALPIQHFNIGPATSEDIFAHTAESRWTSSQVQMLMGKKEGPQHQNASRVSPPSHLQSRLSGLQSPGIISSGKRQLSLKSSPSTSGSFSAHQKPEHLGSHTGKEMGCREGKGAKKEALLFVFARPRKRPEKETTFSLIPAPTSTKENANSPAARLNRVKNKGKDSTEMWRCRIEVNVEPRKAKK</sequence>
<dbReference type="STRING" id="56216.A0A1A6GNC4"/>
<dbReference type="PROSITE" id="PS51214">
    <property type="entry name" value="IBB"/>
    <property type="match status" value="1"/>
</dbReference>
<dbReference type="OrthoDB" id="9632791at2759"/>
<dbReference type="InterPro" id="IPR036975">
    <property type="entry name" value="Importin-a_IBB_sf"/>
</dbReference>